<reference evidence="9" key="1">
    <citation type="submission" date="2019-04" db="EMBL/GenBank/DDBJ databases">
        <title>Evolution of Biomass-Degrading Anaerobic Consortia Revealed by Metagenomics.</title>
        <authorList>
            <person name="Peng X."/>
        </authorList>
    </citation>
    <scope>NUCLEOTIDE SEQUENCE</scope>
    <source>
        <strain evidence="9">SIG551</strain>
    </source>
</reference>
<feature type="transmembrane region" description="Helical" evidence="8">
    <location>
        <begin position="170"/>
        <end position="191"/>
    </location>
</feature>
<evidence type="ECO:0000256" key="1">
    <source>
        <dbReference type="ARBA" id="ARBA00004651"/>
    </source>
</evidence>
<dbReference type="PANTHER" id="PTHR30269">
    <property type="entry name" value="TRANSMEMBRANE PROTEIN YFCA"/>
    <property type="match status" value="1"/>
</dbReference>
<evidence type="ECO:0000256" key="5">
    <source>
        <dbReference type="ARBA" id="ARBA00022692"/>
    </source>
</evidence>
<feature type="transmembrane region" description="Helical" evidence="8">
    <location>
        <begin position="95"/>
        <end position="113"/>
    </location>
</feature>
<feature type="transmembrane region" description="Helical" evidence="8">
    <location>
        <begin position="133"/>
        <end position="158"/>
    </location>
</feature>
<evidence type="ECO:0000256" key="2">
    <source>
        <dbReference type="ARBA" id="ARBA00009142"/>
    </source>
</evidence>
<gene>
    <name evidence="9" type="ORF">E7512_06235</name>
</gene>
<organism evidence="9 10">
    <name type="scientific">Faecalispora sporosphaeroides</name>
    <dbReference type="NCBI Taxonomy" id="1549"/>
    <lineage>
        <taxon>Bacteria</taxon>
        <taxon>Bacillati</taxon>
        <taxon>Bacillota</taxon>
        <taxon>Clostridia</taxon>
        <taxon>Eubacteriales</taxon>
        <taxon>Oscillospiraceae</taxon>
        <taxon>Faecalispora</taxon>
    </lineage>
</organism>
<keyword evidence="3" id="KW-0813">Transport</keyword>
<dbReference type="InterPro" id="IPR052017">
    <property type="entry name" value="TSUP"/>
</dbReference>
<evidence type="ECO:0000256" key="7">
    <source>
        <dbReference type="ARBA" id="ARBA00023136"/>
    </source>
</evidence>
<keyword evidence="6 8" id="KW-1133">Transmembrane helix</keyword>
<name>A0A928KR27_9FIRM</name>
<evidence type="ECO:0000256" key="3">
    <source>
        <dbReference type="ARBA" id="ARBA00022448"/>
    </source>
</evidence>
<keyword evidence="4 8" id="KW-1003">Cell membrane</keyword>
<keyword evidence="7 8" id="KW-0472">Membrane</keyword>
<dbReference type="Proteomes" id="UP000754750">
    <property type="component" value="Unassembled WGS sequence"/>
</dbReference>
<dbReference type="PANTHER" id="PTHR30269:SF37">
    <property type="entry name" value="MEMBRANE TRANSPORTER PROTEIN"/>
    <property type="match status" value="1"/>
</dbReference>
<evidence type="ECO:0000313" key="10">
    <source>
        <dbReference type="Proteomes" id="UP000754750"/>
    </source>
</evidence>
<feature type="transmembrane region" description="Helical" evidence="8">
    <location>
        <begin position="198"/>
        <end position="220"/>
    </location>
</feature>
<proteinExistence type="inferred from homology"/>
<dbReference type="GO" id="GO:0005886">
    <property type="term" value="C:plasma membrane"/>
    <property type="evidence" value="ECO:0007669"/>
    <property type="project" value="UniProtKB-SubCell"/>
</dbReference>
<feature type="transmembrane region" description="Helical" evidence="8">
    <location>
        <begin position="232"/>
        <end position="254"/>
    </location>
</feature>
<keyword evidence="5 8" id="KW-0812">Transmembrane</keyword>
<dbReference type="EMBL" id="SVNY01000002">
    <property type="protein sequence ID" value="MBE6833168.1"/>
    <property type="molecule type" value="Genomic_DNA"/>
</dbReference>
<feature type="transmembrane region" description="Helical" evidence="8">
    <location>
        <begin position="30"/>
        <end position="59"/>
    </location>
</feature>
<dbReference type="Pfam" id="PF01925">
    <property type="entry name" value="TauE"/>
    <property type="match status" value="1"/>
</dbReference>
<comment type="similarity">
    <text evidence="2 8">Belongs to the 4-toluene sulfonate uptake permease (TSUP) (TC 2.A.102) family.</text>
</comment>
<protein>
    <recommendedName>
        <fullName evidence="8">Probable membrane transporter protein</fullName>
    </recommendedName>
</protein>
<feature type="transmembrane region" description="Helical" evidence="8">
    <location>
        <begin position="71"/>
        <end position="89"/>
    </location>
</feature>
<evidence type="ECO:0000313" key="9">
    <source>
        <dbReference type="EMBL" id="MBE6833168.1"/>
    </source>
</evidence>
<evidence type="ECO:0000256" key="8">
    <source>
        <dbReference type="RuleBase" id="RU363041"/>
    </source>
</evidence>
<comment type="caution">
    <text evidence="9">The sequence shown here is derived from an EMBL/GenBank/DDBJ whole genome shotgun (WGS) entry which is preliminary data.</text>
</comment>
<dbReference type="AlphaFoldDB" id="A0A928KR27"/>
<dbReference type="RefSeq" id="WP_020072013.1">
    <property type="nucleotide sequence ID" value="NZ_SVNY01000002.1"/>
</dbReference>
<accession>A0A928KR27</accession>
<sequence length="255" mass="28040">MSMEELLFGLLSFVTHVVESITGFGSTVLALPFGIAIAGVSVAVPVLCLHAWLLSAYVVATDFQKIQWKQYGIVMLFVLLGLPIGMWAFSALPEMVLKSLLAVFMILVAANGIRQGINKTKSADTIPQGFRKYILYFLLFLGGVVHGAFSSGGPLLIIYITRTIHEKSRFRATMCSFWFSLNLILLIRYIATGVFTGTVLRMSLITLPFLAAGILLGTWIHQKIPNRHFLLMVYIILLLSGCFMAYSSLPALIAG</sequence>
<evidence type="ECO:0000256" key="4">
    <source>
        <dbReference type="ARBA" id="ARBA00022475"/>
    </source>
</evidence>
<dbReference type="InterPro" id="IPR002781">
    <property type="entry name" value="TM_pro_TauE-like"/>
</dbReference>
<comment type="subcellular location">
    <subcellularLocation>
        <location evidence="1 8">Cell membrane</location>
        <topology evidence="1 8">Multi-pass membrane protein</topology>
    </subcellularLocation>
</comment>
<evidence type="ECO:0000256" key="6">
    <source>
        <dbReference type="ARBA" id="ARBA00022989"/>
    </source>
</evidence>